<dbReference type="GeneID" id="17041521"/>
<protein>
    <submittedName>
        <fullName evidence="2">Uncharacterized protein</fullName>
    </submittedName>
</protein>
<proteinExistence type="predicted"/>
<dbReference type="Proteomes" id="UP000007264">
    <property type="component" value="Unassembled WGS sequence"/>
</dbReference>
<reference evidence="2 3" key="1">
    <citation type="journal article" date="2012" name="Genome Biol.">
        <title>The genome of the polar eukaryotic microalga coccomyxa subellipsoidea reveals traits of cold adaptation.</title>
        <authorList>
            <person name="Blanc G."/>
            <person name="Agarkova I."/>
            <person name="Grimwood J."/>
            <person name="Kuo A."/>
            <person name="Brueggeman A."/>
            <person name="Dunigan D."/>
            <person name="Gurnon J."/>
            <person name="Ladunga I."/>
            <person name="Lindquist E."/>
            <person name="Lucas S."/>
            <person name="Pangilinan J."/>
            <person name="Proschold T."/>
            <person name="Salamov A."/>
            <person name="Schmutz J."/>
            <person name="Weeks D."/>
            <person name="Yamada T."/>
            <person name="Claverie J.M."/>
            <person name="Grigoriev I."/>
            <person name="Van Etten J."/>
            <person name="Lomsadze A."/>
            <person name="Borodovsky M."/>
        </authorList>
    </citation>
    <scope>NUCLEOTIDE SEQUENCE [LARGE SCALE GENOMIC DNA]</scope>
    <source>
        <strain evidence="2 3">C-169</strain>
    </source>
</reference>
<dbReference type="KEGG" id="csl:COCSUDRAFT_52496"/>
<evidence type="ECO:0000313" key="2">
    <source>
        <dbReference type="EMBL" id="EIE26919.1"/>
    </source>
</evidence>
<accession>I0Z8F0</accession>
<dbReference type="RefSeq" id="XP_005651463.1">
    <property type="nucleotide sequence ID" value="XM_005651406.1"/>
</dbReference>
<dbReference type="AlphaFoldDB" id="I0Z8F0"/>
<keyword evidence="3" id="KW-1185">Reference proteome</keyword>
<organism evidence="2 3">
    <name type="scientific">Coccomyxa subellipsoidea (strain C-169)</name>
    <name type="common">Green microalga</name>
    <dbReference type="NCBI Taxonomy" id="574566"/>
    <lineage>
        <taxon>Eukaryota</taxon>
        <taxon>Viridiplantae</taxon>
        <taxon>Chlorophyta</taxon>
        <taxon>core chlorophytes</taxon>
        <taxon>Trebouxiophyceae</taxon>
        <taxon>Trebouxiophyceae incertae sedis</taxon>
        <taxon>Coccomyxaceae</taxon>
        <taxon>Coccomyxa</taxon>
        <taxon>Coccomyxa subellipsoidea</taxon>
    </lineage>
</organism>
<dbReference type="EMBL" id="AGSI01000007">
    <property type="protein sequence ID" value="EIE23529.1"/>
    <property type="molecule type" value="Genomic_DNA"/>
</dbReference>
<evidence type="ECO:0000313" key="3">
    <source>
        <dbReference type="Proteomes" id="UP000007264"/>
    </source>
</evidence>
<dbReference type="RefSeq" id="XP_005648073.1">
    <property type="nucleotide sequence ID" value="XM_005648016.1"/>
</dbReference>
<gene>
    <name evidence="1" type="ORF">COCSUDRAFT_36471</name>
    <name evidence="2" type="ORF">COCSUDRAFT_52496</name>
</gene>
<dbReference type="EMBL" id="AGSI01000002">
    <property type="protein sequence ID" value="EIE26919.1"/>
    <property type="molecule type" value="Genomic_DNA"/>
</dbReference>
<dbReference type="KEGG" id="csl:COCSUDRAFT_36471"/>
<sequence length="76" mass="8407">MAAGGCCLFRPNQSLAVLDIFTTASLRSIYCYAFQPLSPGLCLLHFCIPTLLLSGPPLLKRRFVPGDYVVKLHPFH</sequence>
<name>I0Z8F0_COCSC</name>
<dbReference type="GeneID" id="17044928"/>
<evidence type="ECO:0000313" key="1">
    <source>
        <dbReference type="EMBL" id="EIE23529.1"/>
    </source>
</evidence>
<comment type="caution">
    <text evidence="2">The sequence shown here is derived from an EMBL/GenBank/DDBJ whole genome shotgun (WGS) entry which is preliminary data.</text>
</comment>